<proteinExistence type="predicted"/>
<dbReference type="PATRIC" id="fig|1036673.3.peg.3821"/>
<sequence>MYGNFMVTHRVVPPIVHFSSWQHTGLSALYYPNMHNS</sequence>
<gene>
    <name evidence="1" type="ordered locus">KNP414_04145</name>
</gene>
<reference evidence="2" key="1">
    <citation type="submission" date="2011-06" db="EMBL/GenBank/DDBJ databases">
        <title>Complete genome sequence of Paenibacillus mucilaginosus KNP414.</title>
        <authorList>
            <person name="Wang J."/>
            <person name="Hu S."/>
            <person name="Hu X."/>
            <person name="Zhang B."/>
            <person name="Dong D."/>
            <person name="Zhang S."/>
            <person name="Zhao K."/>
            <person name="Wu D."/>
        </authorList>
    </citation>
    <scope>NUCLEOTIDE SEQUENCE [LARGE SCALE GENOMIC DNA]</scope>
    <source>
        <strain evidence="2">KNP414</strain>
    </source>
</reference>
<accession>F8FFQ0</accession>
<dbReference type="AlphaFoldDB" id="F8FFQ0"/>
<protein>
    <submittedName>
        <fullName evidence="1">Uncharacterized protein</fullName>
    </submittedName>
</protein>
<dbReference type="EMBL" id="CP002869">
    <property type="protein sequence ID" value="AEI42677.1"/>
    <property type="molecule type" value="Genomic_DNA"/>
</dbReference>
<name>F8FFQ0_PAEMK</name>
<dbReference type="Proteomes" id="UP000006620">
    <property type="component" value="Chromosome"/>
</dbReference>
<reference evidence="1 2" key="2">
    <citation type="journal article" date="2013" name="Genome Announc.">
        <title>Genome Sequence of Growth-Improving Paenibacillus mucilaginosus Strain KNP414.</title>
        <authorList>
            <person name="Lu J.J."/>
            <person name="Wang J.F."/>
            <person name="Hu X.F."/>
        </authorList>
    </citation>
    <scope>NUCLEOTIDE SEQUENCE [LARGE SCALE GENOMIC DNA]</scope>
    <source>
        <strain evidence="1 2">KNP414</strain>
    </source>
</reference>
<evidence type="ECO:0000313" key="2">
    <source>
        <dbReference type="Proteomes" id="UP000006620"/>
    </source>
</evidence>
<organism evidence="1 2">
    <name type="scientific">Paenibacillus mucilaginosus (strain KNP414)</name>
    <dbReference type="NCBI Taxonomy" id="1036673"/>
    <lineage>
        <taxon>Bacteria</taxon>
        <taxon>Bacillati</taxon>
        <taxon>Bacillota</taxon>
        <taxon>Bacilli</taxon>
        <taxon>Bacillales</taxon>
        <taxon>Paenibacillaceae</taxon>
        <taxon>Paenibacillus</taxon>
    </lineage>
</organism>
<dbReference type="KEGG" id="pms:KNP414_04145"/>
<evidence type="ECO:0000313" key="1">
    <source>
        <dbReference type="EMBL" id="AEI42677.1"/>
    </source>
</evidence>
<dbReference type="HOGENOM" id="CLU_3346744_0_0_9"/>